<protein>
    <submittedName>
        <fullName evidence="1">Uncharacterized protein</fullName>
    </submittedName>
</protein>
<reference key="1">
    <citation type="journal article" date="2011" name="Mol. Biol. Evol.">
        <title>Unity in variety -- the pan-genome of the Chlamydiae.</title>
        <authorList>
            <person name="Collingro A."/>
            <person name="Tischler P."/>
            <person name="Weinmaier T."/>
            <person name="Penz T."/>
            <person name="Heinz E."/>
            <person name="Brunham R.C."/>
            <person name="Read T.D."/>
            <person name="Bavoil P.M."/>
            <person name="Sachse K."/>
            <person name="Kahane S."/>
            <person name="Friedman M.G."/>
            <person name="Rattei T."/>
            <person name="Myers G.S.A."/>
            <person name="Horn M."/>
        </authorList>
    </citation>
    <scope>NUCLEOTIDE SEQUENCE</scope>
    <source>
        <strain>Z</strain>
    </source>
</reference>
<sequence>MALSIGKNTENLRELSLLRLSKINPEFRLIEHTQDGKIMRQPRSEFNSIFCTPTVIVRLGTVKEDVGSQLKLEEAASEALMVQAVVNLLSPGSKFRN</sequence>
<dbReference type="Proteomes" id="UP000000496">
    <property type="component" value="Chromosome gsn.131"/>
</dbReference>
<dbReference type="HOGENOM" id="CLU_2345132_0_0_0"/>
<proteinExistence type="predicted"/>
<organism evidence="1 2">
    <name type="scientific">Simkania negevensis (strain ATCC VR-1471 / DSM 27360 / Z)</name>
    <dbReference type="NCBI Taxonomy" id="331113"/>
    <lineage>
        <taxon>Bacteria</taxon>
        <taxon>Pseudomonadati</taxon>
        <taxon>Chlamydiota</taxon>
        <taxon>Chlamydiia</taxon>
        <taxon>Parachlamydiales</taxon>
        <taxon>Simkaniaceae</taxon>
        <taxon>Simkania</taxon>
    </lineage>
</organism>
<dbReference type="KEGG" id="sng:SNE_A01390"/>
<dbReference type="EMBL" id="FR872582">
    <property type="protein sequence ID" value="CCB88016.1"/>
    <property type="molecule type" value="Genomic_DNA"/>
</dbReference>
<reference evidence="1 2" key="2">
    <citation type="journal article" date="2011" name="Mol. Biol. Evol.">
        <title>Unity in variety--the pan-genome of the Chlamydiae.</title>
        <authorList>
            <person name="Collingro A."/>
            <person name="Tischler P."/>
            <person name="Weinmaier T."/>
            <person name="Penz T."/>
            <person name="Heinz E."/>
            <person name="Brunham R.C."/>
            <person name="Read T.D."/>
            <person name="Bavoil P.M."/>
            <person name="Sachse K."/>
            <person name="Kahane S."/>
            <person name="Friedman M.G."/>
            <person name="Rattei T."/>
            <person name="Myers G.S."/>
            <person name="Horn M."/>
        </authorList>
    </citation>
    <scope>NUCLEOTIDE SEQUENCE [LARGE SCALE GENOMIC DNA]</scope>
    <source>
        <strain evidence="2">ATCC VR-1471 / Z</strain>
    </source>
</reference>
<accession>F8L5C5</accession>
<dbReference type="AlphaFoldDB" id="F8L5C5"/>
<evidence type="ECO:0000313" key="1">
    <source>
        <dbReference type="EMBL" id="CCB88016.1"/>
    </source>
</evidence>
<dbReference type="STRING" id="331113.SNE_A01390"/>
<name>F8L5C5_SIMNZ</name>
<gene>
    <name evidence="1" type="ordered locus">SNE_A01390</name>
</gene>
<evidence type="ECO:0000313" key="2">
    <source>
        <dbReference type="Proteomes" id="UP000000496"/>
    </source>
</evidence>
<keyword evidence="2" id="KW-1185">Reference proteome</keyword>